<dbReference type="InterPro" id="IPR037024">
    <property type="entry name" value="NiFe_Hase_small_N_sf"/>
</dbReference>
<name>A0A0G0ZG31_9BACT</name>
<dbReference type="InterPro" id="IPR006137">
    <property type="entry name" value="NADH_UbQ_OxRdtase-like_20kDa"/>
</dbReference>
<keyword evidence="3" id="KW-0830">Ubiquinone</keyword>
<accession>A0A0G0ZG31</accession>
<keyword evidence="1" id="KW-0560">Oxidoreductase</keyword>
<dbReference type="EMBL" id="LCDD01000003">
    <property type="protein sequence ID" value="KKS47700.1"/>
    <property type="molecule type" value="Genomic_DNA"/>
</dbReference>
<dbReference type="PANTHER" id="PTHR42845:SF1">
    <property type="entry name" value="HYDROGENASE SMALL SUBUNIT"/>
    <property type="match status" value="1"/>
</dbReference>
<dbReference type="Gene3D" id="3.40.50.700">
    <property type="entry name" value="NADH:ubiquinone oxidoreductase-like, 20kDa subunit"/>
    <property type="match status" value="1"/>
</dbReference>
<reference evidence="3 4" key="1">
    <citation type="journal article" date="2015" name="Nature">
        <title>rRNA introns, odd ribosomes, and small enigmatic genomes across a large radiation of phyla.</title>
        <authorList>
            <person name="Brown C.T."/>
            <person name="Hug L.A."/>
            <person name="Thomas B.C."/>
            <person name="Sharon I."/>
            <person name="Castelle C.J."/>
            <person name="Singh A."/>
            <person name="Wilkins M.J."/>
            <person name="Williams K.H."/>
            <person name="Banfield J.F."/>
        </authorList>
    </citation>
    <scope>NUCLEOTIDE SEQUENCE [LARGE SCALE GENOMIC DNA]</scope>
</reference>
<dbReference type="PANTHER" id="PTHR42845">
    <property type="entry name" value="COENZYME F420-REDUCING HYDROGENASE, GAMMA SUBUNIT"/>
    <property type="match status" value="1"/>
</dbReference>
<dbReference type="SUPFAM" id="SSF56770">
    <property type="entry name" value="HydA/Nqo6-like"/>
    <property type="match status" value="1"/>
</dbReference>
<comment type="caution">
    <text evidence="3">The sequence shown here is derived from an EMBL/GenBank/DDBJ whole genome shotgun (WGS) entry which is preliminary data.</text>
</comment>
<evidence type="ECO:0000313" key="3">
    <source>
        <dbReference type="EMBL" id="KKS47700.1"/>
    </source>
</evidence>
<feature type="domain" description="NADH:ubiquinone oxidoreductase-like 20kDa subunit" evidence="2">
    <location>
        <begin position="26"/>
        <end position="149"/>
    </location>
</feature>
<organism evidence="3 4">
    <name type="scientific">Candidatus Gottesmanbacteria bacterium GW2011_GWA2_42_18</name>
    <dbReference type="NCBI Taxonomy" id="1618442"/>
    <lineage>
        <taxon>Bacteria</taxon>
        <taxon>Candidatus Gottesmaniibacteriota</taxon>
    </lineage>
</organism>
<protein>
    <submittedName>
        <fullName evidence="3">NADH ubiquinone oxidoreductase 20 kDa subunit</fullName>
    </submittedName>
</protein>
<dbReference type="GO" id="GO:0016491">
    <property type="term" value="F:oxidoreductase activity"/>
    <property type="evidence" value="ECO:0007669"/>
    <property type="project" value="UniProtKB-KW"/>
</dbReference>
<sequence length="159" mass="18208">MKKLRIGWFSFSCCEDSTIIFTELLNEHFAQWRKLLDIRAMLVLQKKEDMTSLDVAFVEGAVTSRDQSDKLKLIRNRAKKLVAIGSCACIGMPSAQRNLFNAETKAEIEAILTRFKYSEKVLKLSEVVPIDDQVPGCPMNEKIFLNILDKYLKEFKIDA</sequence>
<dbReference type="InterPro" id="IPR051349">
    <property type="entry name" value="Hydrogenase_assoc-protein"/>
</dbReference>
<dbReference type="Proteomes" id="UP000034320">
    <property type="component" value="Unassembled WGS sequence"/>
</dbReference>
<evidence type="ECO:0000259" key="2">
    <source>
        <dbReference type="Pfam" id="PF01058"/>
    </source>
</evidence>
<evidence type="ECO:0000313" key="4">
    <source>
        <dbReference type="Proteomes" id="UP000034320"/>
    </source>
</evidence>
<dbReference type="AlphaFoldDB" id="A0A0G0ZG31"/>
<gene>
    <name evidence="3" type="ORF">UV09_C0003G0045</name>
</gene>
<dbReference type="GO" id="GO:0051536">
    <property type="term" value="F:iron-sulfur cluster binding"/>
    <property type="evidence" value="ECO:0007669"/>
    <property type="project" value="InterPro"/>
</dbReference>
<dbReference type="Pfam" id="PF01058">
    <property type="entry name" value="Oxidored_q6"/>
    <property type="match status" value="1"/>
</dbReference>
<evidence type="ECO:0000256" key="1">
    <source>
        <dbReference type="ARBA" id="ARBA00023002"/>
    </source>
</evidence>
<proteinExistence type="predicted"/>